<reference evidence="7 8" key="1">
    <citation type="submission" date="2019-05" db="EMBL/GenBank/DDBJ databases">
        <authorList>
            <person name="Narsing Rao M.P."/>
            <person name="Li W.J."/>
        </authorList>
    </citation>
    <scope>NUCLEOTIDE SEQUENCE [LARGE SCALE GENOMIC DNA]</scope>
    <source>
        <strain evidence="7 8">SYSU_K30003</strain>
    </source>
</reference>
<dbReference type="InterPro" id="IPR050465">
    <property type="entry name" value="UPF0194_transport"/>
</dbReference>
<dbReference type="Gene3D" id="2.40.50.100">
    <property type="match status" value="1"/>
</dbReference>
<dbReference type="PANTHER" id="PTHR32347">
    <property type="entry name" value="EFFLUX SYSTEM COMPONENT YKNX-RELATED"/>
    <property type="match status" value="1"/>
</dbReference>
<comment type="caution">
    <text evidence="7">The sequence shown here is derived from an EMBL/GenBank/DDBJ whole genome shotgun (WGS) entry which is preliminary data.</text>
</comment>
<evidence type="ECO:0000256" key="1">
    <source>
        <dbReference type="ARBA" id="ARBA00004196"/>
    </source>
</evidence>
<feature type="domain" description="CzcB-like barrel-sandwich hybrid" evidence="6">
    <location>
        <begin position="63"/>
        <end position="196"/>
    </location>
</feature>
<dbReference type="Proteomes" id="UP000309676">
    <property type="component" value="Unassembled WGS sequence"/>
</dbReference>
<dbReference type="SUPFAM" id="SSF111369">
    <property type="entry name" value="HlyD-like secretion proteins"/>
    <property type="match status" value="1"/>
</dbReference>
<dbReference type="GO" id="GO:0022857">
    <property type="term" value="F:transmembrane transporter activity"/>
    <property type="evidence" value="ECO:0007669"/>
    <property type="project" value="InterPro"/>
</dbReference>
<evidence type="ECO:0000256" key="2">
    <source>
        <dbReference type="ARBA" id="ARBA00009477"/>
    </source>
</evidence>
<dbReference type="GO" id="GO:0016020">
    <property type="term" value="C:membrane"/>
    <property type="evidence" value="ECO:0007669"/>
    <property type="project" value="InterPro"/>
</dbReference>
<keyword evidence="3 4" id="KW-0175">Coiled coil</keyword>
<dbReference type="Pfam" id="PF25973">
    <property type="entry name" value="BSH_CzcB"/>
    <property type="match status" value="1"/>
</dbReference>
<name>A0A5R9G3Z8_9BACL</name>
<dbReference type="AlphaFoldDB" id="A0A5R9G3Z8"/>
<dbReference type="PANTHER" id="PTHR32347:SF23">
    <property type="entry name" value="BLL5650 PROTEIN"/>
    <property type="match status" value="1"/>
</dbReference>
<protein>
    <submittedName>
        <fullName evidence="7">Efflux RND transporter periplasmic adaptor subunit</fullName>
    </submittedName>
</protein>
<dbReference type="Gene3D" id="2.40.30.170">
    <property type="match status" value="1"/>
</dbReference>
<evidence type="ECO:0000313" key="8">
    <source>
        <dbReference type="Proteomes" id="UP000309676"/>
    </source>
</evidence>
<keyword evidence="8" id="KW-1185">Reference proteome</keyword>
<evidence type="ECO:0000259" key="6">
    <source>
        <dbReference type="Pfam" id="PF25973"/>
    </source>
</evidence>
<comment type="subcellular location">
    <subcellularLocation>
        <location evidence="1">Cell envelope</location>
    </subcellularLocation>
</comment>
<comment type="similarity">
    <text evidence="2">Belongs to the membrane fusion protein (MFP) (TC 8.A.1) family.</text>
</comment>
<dbReference type="InterPro" id="IPR058647">
    <property type="entry name" value="BSH_CzcB-like"/>
</dbReference>
<dbReference type="RefSeq" id="WP_138197572.1">
    <property type="nucleotide sequence ID" value="NZ_VCIW01000025.1"/>
</dbReference>
<proteinExistence type="inferred from homology"/>
<evidence type="ECO:0000256" key="3">
    <source>
        <dbReference type="ARBA" id="ARBA00023054"/>
    </source>
</evidence>
<dbReference type="NCBIfam" id="TIGR01730">
    <property type="entry name" value="RND_mfp"/>
    <property type="match status" value="1"/>
</dbReference>
<evidence type="ECO:0000256" key="4">
    <source>
        <dbReference type="SAM" id="Coils"/>
    </source>
</evidence>
<dbReference type="Gene3D" id="6.20.50.140">
    <property type="match status" value="1"/>
</dbReference>
<evidence type="ECO:0000313" key="7">
    <source>
        <dbReference type="EMBL" id="TLS49036.1"/>
    </source>
</evidence>
<evidence type="ECO:0000256" key="5">
    <source>
        <dbReference type="SAM" id="MobiDB-lite"/>
    </source>
</evidence>
<gene>
    <name evidence="7" type="ORF">FE782_27565</name>
</gene>
<organism evidence="7 8">
    <name type="scientific">Paenibacillus antri</name>
    <dbReference type="NCBI Taxonomy" id="2582848"/>
    <lineage>
        <taxon>Bacteria</taxon>
        <taxon>Bacillati</taxon>
        <taxon>Bacillota</taxon>
        <taxon>Bacilli</taxon>
        <taxon>Bacillales</taxon>
        <taxon>Paenibacillaceae</taxon>
        <taxon>Paenibacillus</taxon>
    </lineage>
</organism>
<dbReference type="InterPro" id="IPR006143">
    <property type="entry name" value="RND_pump_MFP"/>
</dbReference>
<sequence>MKRKWWIAGLGVVLVGGSAAGWLYWNEEPAPTASAAVTTTVRKGELVSSIGGTGSIEPADRETIVSGVAGTVEEVFFRDGDTVKKGDVLLTFEQEDAADQLASKRIELERQRLELEQLQLQFKEAAESGDAAQQSIGINIKKQELTIESLENEIASLQEEDAIDPITAPIDGKLSGFAVEPGDALRENAELGEVVDFARMKMVVGVDELDIAEAALGQEATVLVDALPDAVFAGQVAAIAEEGTANNGVASFDVTVLLTDIEGLKAGMSAEASIVTAKKTDALFLPIDAVQSFRGQYFVSVPSAEGSAEQGRSPPAQQGQAEGQTAPQRRPDGGASTGRGQAGSLGDSAAAGQSRVFVEVGIHNEDSIEIVSGLAEGDEVIVPTTASASSAAPGAVPGGFGIGGFGGGAVPGGFGGGGGAPGGFGGGTGGGRN</sequence>
<feature type="region of interest" description="Disordered" evidence="5">
    <location>
        <begin position="304"/>
        <end position="348"/>
    </location>
</feature>
<dbReference type="OrthoDB" id="2023301at2"/>
<accession>A0A5R9G3Z8</accession>
<feature type="coiled-coil region" evidence="4">
    <location>
        <begin position="98"/>
        <end position="160"/>
    </location>
</feature>
<dbReference type="EMBL" id="VCIW01000025">
    <property type="protein sequence ID" value="TLS49036.1"/>
    <property type="molecule type" value="Genomic_DNA"/>
</dbReference>
<feature type="compositionally biased region" description="Polar residues" evidence="5">
    <location>
        <begin position="315"/>
        <end position="327"/>
    </location>
</feature>
<dbReference type="GO" id="GO:0030313">
    <property type="term" value="C:cell envelope"/>
    <property type="evidence" value="ECO:0007669"/>
    <property type="project" value="UniProtKB-SubCell"/>
</dbReference>